<dbReference type="OrthoDB" id="2414264at2759"/>
<feature type="domain" description="Blue (type 1) copper" evidence="6">
    <location>
        <begin position="35"/>
        <end position="125"/>
    </location>
</feature>
<dbReference type="Pfam" id="PF00127">
    <property type="entry name" value="Copper-bind"/>
    <property type="match status" value="1"/>
</dbReference>
<dbReference type="InterPro" id="IPR052953">
    <property type="entry name" value="Ser-rich/MCO-related"/>
</dbReference>
<evidence type="ECO:0000256" key="2">
    <source>
        <dbReference type="ARBA" id="ARBA00023008"/>
    </source>
</evidence>
<reference evidence="7 8" key="1">
    <citation type="journal article" date="2019" name="Environ. Microbiol.">
        <title>At the nexus of three kingdoms: the genome of the mycorrhizal fungus Gigaspora margarita provides insights into plant, endobacterial and fungal interactions.</title>
        <authorList>
            <person name="Venice F."/>
            <person name="Ghignone S."/>
            <person name="Salvioli di Fossalunga A."/>
            <person name="Amselem J."/>
            <person name="Novero M."/>
            <person name="Xianan X."/>
            <person name="Sedzielewska Toro K."/>
            <person name="Morin E."/>
            <person name="Lipzen A."/>
            <person name="Grigoriev I.V."/>
            <person name="Henrissat B."/>
            <person name="Martin F.M."/>
            <person name="Bonfante P."/>
        </authorList>
    </citation>
    <scope>NUCLEOTIDE SEQUENCE [LARGE SCALE GENOMIC DNA]</scope>
    <source>
        <strain evidence="7 8">BEG34</strain>
    </source>
</reference>
<evidence type="ECO:0000256" key="1">
    <source>
        <dbReference type="ARBA" id="ARBA00022723"/>
    </source>
</evidence>
<dbReference type="GO" id="GO:0009055">
    <property type="term" value="F:electron transfer activity"/>
    <property type="evidence" value="ECO:0007669"/>
    <property type="project" value="InterPro"/>
</dbReference>
<dbReference type="SUPFAM" id="SSF49503">
    <property type="entry name" value="Cupredoxins"/>
    <property type="match status" value="1"/>
</dbReference>
<keyword evidence="8" id="KW-1185">Reference proteome</keyword>
<proteinExistence type="predicted"/>
<protein>
    <submittedName>
        <fullName evidence="7">Cupredoxin</fullName>
    </submittedName>
</protein>
<feature type="region of interest" description="Disordered" evidence="3">
    <location>
        <begin position="135"/>
        <end position="159"/>
    </location>
</feature>
<keyword evidence="5" id="KW-0732">Signal</keyword>
<dbReference type="PANTHER" id="PTHR34883">
    <property type="entry name" value="SERINE-RICH PROTEIN, PUTATIVE-RELATED-RELATED"/>
    <property type="match status" value="1"/>
</dbReference>
<evidence type="ECO:0000256" key="3">
    <source>
        <dbReference type="SAM" id="MobiDB-lite"/>
    </source>
</evidence>
<dbReference type="Gene3D" id="2.60.40.420">
    <property type="entry name" value="Cupredoxins - blue copper proteins"/>
    <property type="match status" value="1"/>
</dbReference>
<organism evidence="7 8">
    <name type="scientific">Gigaspora margarita</name>
    <dbReference type="NCBI Taxonomy" id="4874"/>
    <lineage>
        <taxon>Eukaryota</taxon>
        <taxon>Fungi</taxon>
        <taxon>Fungi incertae sedis</taxon>
        <taxon>Mucoromycota</taxon>
        <taxon>Glomeromycotina</taxon>
        <taxon>Glomeromycetes</taxon>
        <taxon>Diversisporales</taxon>
        <taxon>Gigasporaceae</taxon>
        <taxon>Gigaspora</taxon>
    </lineage>
</organism>
<feature type="chain" id="PRO_5034931251" evidence="5">
    <location>
        <begin position="30"/>
        <end position="186"/>
    </location>
</feature>
<dbReference type="InterPro" id="IPR008972">
    <property type="entry name" value="Cupredoxin"/>
</dbReference>
<evidence type="ECO:0000313" key="8">
    <source>
        <dbReference type="Proteomes" id="UP000439903"/>
    </source>
</evidence>
<dbReference type="AlphaFoldDB" id="A0A8H4ER51"/>
<dbReference type="EMBL" id="WTPW01000172">
    <property type="protein sequence ID" value="KAF0539360.1"/>
    <property type="molecule type" value="Genomic_DNA"/>
</dbReference>
<dbReference type="InterPro" id="IPR000923">
    <property type="entry name" value="BlueCu_1"/>
</dbReference>
<name>A0A8H4ER51_GIGMA</name>
<evidence type="ECO:0000256" key="5">
    <source>
        <dbReference type="SAM" id="SignalP"/>
    </source>
</evidence>
<keyword evidence="1" id="KW-0479">Metal-binding</keyword>
<feature type="signal peptide" evidence="5">
    <location>
        <begin position="1"/>
        <end position="29"/>
    </location>
</feature>
<keyword evidence="4" id="KW-0812">Transmembrane</keyword>
<evidence type="ECO:0000313" key="7">
    <source>
        <dbReference type="EMBL" id="KAF0539360.1"/>
    </source>
</evidence>
<sequence>MYSYYKSATTKMMLCILVSCFFIPLSTYAANVSITVGPGLSFSPQNATANQGDTIVWTWAGGNHDVTQTDGPAGICTKSANASAFQSLVSPTTYSVTVNQTSGSIYYMCTVDSHCQSGMWGVILIGGSTASGSAAAASPTSTPSGGNSPSPSSGPKSSGTKNVNSNFMMIFGTVLIYILAFSSGML</sequence>
<gene>
    <name evidence="7" type="ORF">F8M41_007143</name>
</gene>
<keyword evidence="4" id="KW-1133">Transmembrane helix</keyword>
<comment type="caution">
    <text evidence="7">The sequence shown here is derived from an EMBL/GenBank/DDBJ whole genome shotgun (WGS) entry which is preliminary data.</text>
</comment>
<evidence type="ECO:0000259" key="6">
    <source>
        <dbReference type="Pfam" id="PF00127"/>
    </source>
</evidence>
<accession>A0A8H4ER51</accession>
<dbReference type="PANTHER" id="PTHR34883:SF15">
    <property type="entry name" value="EXTRACELLULAR SERINE-RICH PROTEIN"/>
    <property type="match status" value="1"/>
</dbReference>
<feature type="transmembrane region" description="Helical" evidence="4">
    <location>
        <begin position="167"/>
        <end position="185"/>
    </location>
</feature>
<keyword evidence="4" id="KW-0472">Membrane</keyword>
<dbReference type="Proteomes" id="UP000439903">
    <property type="component" value="Unassembled WGS sequence"/>
</dbReference>
<evidence type="ECO:0000256" key="4">
    <source>
        <dbReference type="SAM" id="Phobius"/>
    </source>
</evidence>
<dbReference type="GO" id="GO:0005507">
    <property type="term" value="F:copper ion binding"/>
    <property type="evidence" value="ECO:0007669"/>
    <property type="project" value="InterPro"/>
</dbReference>
<keyword evidence="2" id="KW-0186">Copper</keyword>